<evidence type="ECO:0000313" key="2">
    <source>
        <dbReference type="WBParaSite" id="nRc.2.0.1.t46969-RA"/>
    </source>
</evidence>
<reference evidence="2" key="1">
    <citation type="submission" date="2022-11" db="UniProtKB">
        <authorList>
            <consortium name="WormBaseParasite"/>
        </authorList>
    </citation>
    <scope>IDENTIFICATION</scope>
</reference>
<proteinExistence type="predicted"/>
<dbReference type="AlphaFoldDB" id="A0A915L7G0"/>
<sequence length="98" mass="10974">MASWAANASNLLGAVLNETKSQALTIASANLASNLPFSLFTKAAAFFKTPNAWIIGSCQEERFAKSECQYLKNCRCVAPERYRKQQKNRNRAYMYIDG</sequence>
<dbReference type="Proteomes" id="UP000887565">
    <property type="component" value="Unplaced"/>
</dbReference>
<accession>A0A915L7G0</accession>
<dbReference type="WBParaSite" id="nRc.2.0.1.t46969-RA">
    <property type="protein sequence ID" value="nRc.2.0.1.t46969-RA"/>
    <property type="gene ID" value="nRc.2.0.1.g46969"/>
</dbReference>
<keyword evidence="1" id="KW-1185">Reference proteome</keyword>
<name>A0A915L7G0_ROMCU</name>
<evidence type="ECO:0000313" key="1">
    <source>
        <dbReference type="Proteomes" id="UP000887565"/>
    </source>
</evidence>
<protein>
    <submittedName>
        <fullName evidence="2">Uncharacterized protein</fullName>
    </submittedName>
</protein>
<organism evidence="1 2">
    <name type="scientific">Romanomermis culicivorax</name>
    <name type="common">Nematode worm</name>
    <dbReference type="NCBI Taxonomy" id="13658"/>
    <lineage>
        <taxon>Eukaryota</taxon>
        <taxon>Metazoa</taxon>
        <taxon>Ecdysozoa</taxon>
        <taxon>Nematoda</taxon>
        <taxon>Enoplea</taxon>
        <taxon>Dorylaimia</taxon>
        <taxon>Mermithida</taxon>
        <taxon>Mermithoidea</taxon>
        <taxon>Mermithidae</taxon>
        <taxon>Romanomermis</taxon>
    </lineage>
</organism>